<organism evidence="1 2">
    <name type="scientific">Spirochaeta isovalerica</name>
    <dbReference type="NCBI Taxonomy" id="150"/>
    <lineage>
        <taxon>Bacteria</taxon>
        <taxon>Pseudomonadati</taxon>
        <taxon>Spirochaetota</taxon>
        <taxon>Spirochaetia</taxon>
        <taxon>Spirochaetales</taxon>
        <taxon>Spirochaetaceae</taxon>
        <taxon>Spirochaeta</taxon>
    </lineage>
</organism>
<proteinExistence type="predicted"/>
<accession>A0A841R6R2</accession>
<sequence length="157" mass="17844">MSISGFIQTEYFVNDYQKPLISGQALYQNSYFENFDEVDYSFLKNEETGSVYLYVVNDLYESVILVPEAVIAALITKQEKKTVTFTTSVDWLFGGTWHKSSVLSVSIEKRDIGGQPYLVVGSEAVASEEDSECLYQLYDIYFDLTETGRIISRFQGV</sequence>
<dbReference type="EMBL" id="JACHGJ010000002">
    <property type="protein sequence ID" value="MBB6479523.1"/>
    <property type="molecule type" value="Genomic_DNA"/>
</dbReference>
<dbReference type="RefSeq" id="WP_184744828.1">
    <property type="nucleotide sequence ID" value="NZ_JACHGJ010000002.1"/>
</dbReference>
<dbReference type="AlphaFoldDB" id="A0A841R6R2"/>
<gene>
    <name evidence="1" type="ORF">HNR50_001181</name>
</gene>
<name>A0A841R6R2_9SPIO</name>
<protein>
    <submittedName>
        <fullName evidence="1">Uncharacterized protein</fullName>
    </submittedName>
</protein>
<evidence type="ECO:0000313" key="2">
    <source>
        <dbReference type="Proteomes" id="UP000587760"/>
    </source>
</evidence>
<keyword evidence="2" id="KW-1185">Reference proteome</keyword>
<evidence type="ECO:0000313" key="1">
    <source>
        <dbReference type="EMBL" id="MBB6479523.1"/>
    </source>
</evidence>
<dbReference type="Proteomes" id="UP000587760">
    <property type="component" value="Unassembled WGS sequence"/>
</dbReference>
<comment type="caution">
    <text evidence="1">The sequence shown here is derived from an EMBL/GenBank/DDBJ whole genome shotgun (WGS) entry which is preliminary data.</text>
</comment>
<reference evidence="1 2" key="1">
    <citation type="submission" date="2020-08" db="EMBL/GenBank/DDBJ databases">
        <title>Genomic Encyclopedia of Type Strains, Phase IV (KMG-IV): sequencing the most valuable type-strain genomes for metagenomic binning, comparative biology and taxonomic classification.</title>
        <authorList>
            <person name="Goeker M."/>
        </authorList>
    </citation>
    <scope>NUCLEOTIDE SEQUENCE [LARGE SCALE GENOMIC DNA]</scope>
    <source>
        <strain evidence="1 2">DSM 2461</strain>
    </source>
</reference>